<protein>
    <submittedName>
        <fullName evidence="1">Uncharacterized protein</fullName>
    </submittedName>
</protein>
<proteinExistence type="predicted"/>
<evidence type="ECO:0000313" key="1">
    <source>
        <dbReference type="EMBL" id="KAK7494545.1"/>
    </source>
</evidence>
<dbReference type="EMBL" id="JACVVK020000082">
    <property type="protein sequence ID" value="KAK7494545.1"/>
    <property type="molecule type" value="Genomic_DNA"/>
</dbReference>
<dbReference type="AlphaFoldDB" id="A0ABD0L5V7"/>
<dbReference type="Proteomes" id="UP001519460">
    <property type="component" value="Unassembled WGS sequence"/>
</dbReference>
<name>A0ABD0L5V7_9CAEN</name>
<comment type="caution">
    <text evidence="1">The sequence shown here is derived from an EMBL/GenBank/DDBJ whole genome shotgun (WGS) entry which is preliminary data.</text>
</comment>
<organism evidence="1 2">
    <name type="scientific">Batillaria attramentaria</name>
    <dbReference type="NCBI Taxonomy" id="370345"/>
    <lineage>
        <taxon>Eukaryota</taxon>
        <taxon>Metazoa</taxon>
        <taxon>Spiralia</taxon>
        <taxon>Lophotrochozoa</taxon>
        <taxon>Mollusca</taxon>
        <taxon>Gastropoda</taxon>
        <taxon>Caenogastropoda</taxon>
        <taxon>Sorbeoconcha</taxon>
        <taxon>Cerithioidea</taxon>
        <taxon>Batillariidae</taxon>
        <taxon>Batillaria</taxon>
    </lineage>
</organism>
<sequence>GTAQQPSTTPQGKGICGWSKCLTSIASKIVALCQCAKKLKRYSPAPLPPVPLP</sequence>
<accession>A0ABD0L5V7</accession>
<gene>
    <name evidence="1" type="ORF">BaRGS_00014198</name>
</gene>
<reference evidence="1 2" key="1">
    <citation type="journal article" date="2023" name="Sci. Data">
        <title>Genome assembly of the Korean intertidal mud-creeper Batillaria attramentaria.</title>
        <authorList>
            <person name="Patra A.K."/>
            <person name="Ho P.T."/>
            <person name="Jun S."/>
            <person name="Lee S.J."/>
            <person name="Kim Y."/>
            <person name="Won Y.J."/>
        </authorList>
    </citation>
    <scope>NUCLEOTIDE SEQUENCE [LARGE SCALE GENOMIC DNA]</scope>
    <source>
        <strain evidence="1">Wonlab-2016</strain>
    </source>
</reference>
<feature type="non-terminal residue" evidence="1">
    <location>
        <position position="1"/>
    </location>
</feature>
<keyword evidence="2" id="KW-1185">Reference proteome</keyword>
<evidence type="ECO:0000313" key="2">
    <source>
        <dbReference type="Proteomes" id="UP001519460"/>
    </source>
</evidence>